<feature type="non-terminal residue" evidence="2">
    <location>
        <position position="1"/>
    </location>
</feature>
<dbReference type="EMBL" id="MRZV01000044">
    <property type="protein sequence ID" value="PIK60973.1"/>
    <property type="molecule type" value="Genomic_DNA"/>
</dbReference>
<dbReference type="GO" id="GO:0015629">
    <property type="term" value="C:actin cytoskeleton"/>
    <property type="evidence" value="ECO:0007669"/>
    <property type="project" value="TreeGrafter"/>
</dbReference>
<proteinExistence type="predicted"/>
<dbReference type="PANTHER" id="PTHR24213:SF9">
    <property type="entry name" value="UNCOORDINATED 115A, ISOFORM B-RELATED"/>
    <property type="match status" value="1"/>
</dbReference>
<sequence length="103" mass="11702">SSLSEEDCRKRLEEQNAAVTVNLADVILQDELLPKKKEDNLESYPDYSLDALKNNPPGDVDVSKKELYLSETDFKATFGMDYEAFSKLPNWKKANLKKKAGLF</sequence>
<dbReference type="Proteomes" id="UP000230750">
    <property type="component" value="Unassembled WGS sequence"/>
</dbReference>
<dbReference type="InterPro" id="IPR051618">
    <property type="entry name" value="Actin-binding_LIM"/>
</dbReference>
<dbReference type="OrthoDB" id="1746725at2759"/>
<feature type="domain" description="HP" evidence="1">
    <location>
        <begin position="38"/>
        <end position="103"/>
    </location>
</feature>
<dbReference type="GO" id="GO:0007010">
    <property type="term" value="P:cytoskeleton organization"/>
    <property type="evidence" value="ECO:0007669"/>
    <property type="project" value="InterPro"/>
</dbReference>
<dbReference type="Gene3D" id="1.10.950.10">
    <property type="entry name" value="Villin headpiece domain"/>
    <property type="match status" value="1"/>
</dbReference>
<comment type="caution">
    <text evidence="2">The sequence shown here is derived from an EMBL/GenBank/DDBJ whole genome shotgun (WGS) entry which is preliminary data.</text>
</comment>
<dbReference type="InterPro" id="IPR003128">
    <property type="entry name" value="Villin_headpiece"/>
</dbReference>
<dbReference type="PANTHER" id="PTHR24213">
    <property type="entry name" value="ACTIN-BINDING LIM PROTEIN"/>
    <property type="match status" value="1"/>
</dbReference>
<dbReference type="SMART" id="SM00153">
    <property type="entry name" value="VHP"/>
    <property type="match status" value="1"/>
</dbReference>
<dbReference type="AlphaFoldDB" id="A0A2G8LL55"/>
<evidence type="ECO:0000313" key="2">
    <source>
        <dbReference type="EMBL" id="PIK60973.1"/>
    </source>
</evidence>
<accession>A0A2G8LL55</accession>
<dbReference type="STRING" id="307972.A0A2G8LL55"/>
<protein>
    <submittedName>
        <fullName evidence="2">Putative villin-1-like isoform X1</fullName>
    </submittedName>
</protein>
<reference evidence="2 3" key="1">
    <citation type="journal article" date="2017" name="PLoS Biol.">
        <title>The sea cucumber genome provides insights into morphological evolution and visceral regeneration.</title>
        <authorList>
            <person name="Zhang X."/>
            <person name="Sun L."/>
            <person name="Yuan J."/>
            <person name="Sun Y."/>
            <person name="Gao Y."/>
            <person name="Zhang L."/>
            <person name="Li S."/>
            <person name="Dai H."/>
            <person name="Hamel J.F."/>
            <person name="Liu C."/>
            <person name="Yu Y."/>
            <person name="Liu S."/>
            <person name="Lin W."/>
            <person name="Guo K."/>
            <person name="Jin S."/>
            <person name="Xu P."/>
            <person name="Storey K.B."/>
            <person name="Huan P."/>
            <person name="Zhang T."/>
            <person name="Zhou Y."/>
            <person name="Zhang J."/>
            <person name="Lin C."/>
            <person name="Li X."/>
            <person name="Xing L."/>
            <person name="Huo D."/>
            <person name="Sun M."/>
            <person name="Wang L."/>
            <person name="Mercier A."/>
            <person name="Li F."/>
            <person name="Yang H."/>
            <person name="Xiang J."/>
        </authorList>
    </citation>
    <scope>NUCLEOTIDE SEQUENCE [LARGE SCALE GENOMIC DNA]</scope>
    <source>
        <strain evidence="2">Shaxun</strain>
        <tissue evidence="2">Muscle</tissue>
    </source>
</reference>
<keyword evidence="3" id="KW-1185">Reference proteome</keyword>
<dbReference type="InterPro" id="IPR036886">
    <property type="entry name" value="Villin_headpiece_dom_sf"/>
</dbReference>
<dbReference type="SUPFAM" id="SSF47050">
    <property type="entry name" value="VHP, Villin headpiece domain"/>
    <property type="match status" value="1"/>
</dbReference>
<dbReference type="GO" id="GO:0030032">
    <property type="term" value="P:lamellipodium assembly"/>
    <property type="evidence" value="ECO:0007669"/>
    <property type="project" value="TreeGrafter"/>
</dbReference>
<dbReference type="GO" id="GO:0051015">
    <property type="term" value="F:actin filament binding"/>
    <property type="evidence" value="ECO:0007669"/>
    <property type="project" value="TreeGrafter"/>
</dbReference>
<dbReference type="Pfam" id="PF02209">
    <property type="entry name" value="VHP"/>
    <property type="match status" value="1"/>
</dbReference>
<name>A0A2G8LL55_STIJA</name>
<gene>
    <name evidence="2" type="ORF">BSL78_02148</name>
</gene>
<evidence type="ECO:0000313" key="3">
    <source>
        <dbReference type="Proteomes" id="UP000230750"/>
    </source>
</evidence>
<evidence type="ECO:0000259" key="1">
    <source>
        <dbReference type="PROSITE" id="PS51089"/>
    </source>
</evidence>
<dbReference type="PROSITE" id="PS51089">
    <property type="entry name" value="HP"/>
    <property type="match status" value="1"/>
</dbReference>
<organism evidence="2 3">
    <name type="scientific">Stichopus japonicus</name>
    <name type="common">Sea cucumber</name>
    <dbReference type="NCBI Taxonomy" id="307972"/>
    <lineage>
        <taxon>Eukaryota</taxon>
        <taxon>Metazoa</taxon>
        <taxon>Echinodermata</taxon>
        <taxon>Eleutherozoa</taxon>
        <taxon>Echinozoa</taxon>
        <taxon>Holothuroidea</taxon>
        <taxon>Aspidochirotacea</taxon>
        <taxon>Aspidochirotida</taxon>
        <taxon>Stichopodidae</taxon>
        <taxon>Apostichopus</taxon>
    </lineage>
</organism>